<dbReference type="AlphaFoldDB" id="W4V6B2"/>
<evidence type="ECO:0000313" key="3">
    <source>
        <dbReference type="Proteomes" id="UP000019109"/>
    </source>
</evidence>
<protein>
    <submittedName>
        <fullName evidence="2">Uncharacterized protein</fullName>
    </submittedName>
</protein>
<dbReference type="EMBL" id="BAVR01000016">
    <property type="protein sequence ID" value="GAE88289.1"/>
    <property type="molecule type" value="Genomic_DNA"/>
</dbReference>
<feature type="transmembrane region" description="Helical" evidence="1">
    <location>
        <begin position="70"/>
        <end position="90"/>
    </location>
</feature>
<dbReference type="Proteomes" id="UP000019109">
    <property type="component" value="Unassembled WGS sequence"/>
</dbReference>
<evidence type="ECO:0000313" key="2">
    <source>
        <dbReference type="EMBL" id="GAE88289.1"/>
    </source>
</evidence>
<feature type="transmembrane region" description="Helical" evidence="1">
    <location>
        <begin position="6"/>
        <end position="24"/>
    </location>
</feature>
<feature type="transmembrane region" description="Helical" evidence="1">
    <location>
        <begin position="36"/>
        <end position="58"/>
    </location>
</feature>
<evidence type="ECO:0000256" key="1">
    <source>
        <dbReference type="SAM" id="Phobius"/>
    </source>
</evidence>
<reference evidence="2" key="1">
    <citation type="journal article" date="2014" name="Genome Announc.">
        <title>Draft Genome Sequence of Clostridium straminisolvens Strain JCM 21531T, Isolated from a Cellulose-Degrading Bacterial Community.</title>
        <authorList>
            <person name="Yuki M."/>
            <person name="Oshima K."/>
            <person name="Suda W."/>
            <person name="Sakamoto M."/>
            <person name="Kitamura K."/>
            <person name="Iida T."/>
            <person name="Hattori M."/>
            <person name="Ohkuma M."/>
        </authorList>
    </citation>
    <scope>NUCLEOTIDE SEQUENCE [LARGE SCALE GENOMIC DNA]</scope>
    <source>
        <strain evidence="2">JCM 21531</strain>
    </source>
</reference>
<organism evidence="2 3">
    <name type="scientific">Acetivibrio straminisolvens JCM 21531</name>
    <dbReference type="NCBI Taxonomy" id="1294263"/>
    <lineage>
        <taxon>Bacteria</taxon>
        <taxon>Bacillati</taxon>
        <taxon>Bacillota</taxon>
        <taxon>Clostridia</taxon>
        <taxon>Eubacteriales</taxon>
        <taxon>Oscillospiraceae</taxon>
        <taxon>Acetivibrio</taxon>
    </lineage>
</organism>
<sequence>MYFNLAIFPAVIIGIILFIIGQRVSRVVNGKPVRILLGLLFIFFCIPNFLFTAYYMHFINEPIWYIKFRAIDNIELLSSLIGIFFGFVTFKDGSLERLN</sequence>
<keyword evidence="1" id="KW-0812">Transmembrane</keyword>
<dbReference type="RefSeq" id="WP_243467304.1">
    <property type="nucleotide sequence ID" value="NZ_BAVR01000016.1"/>
</dbReference>
<dbReference type="STRING" id="1294263.JCM21531_1723"/>
<accession>W4V6B2</accession>
<keyword evidence="3" id="KW-1185">Reference proteome</keyword>
<keyword evidence="1" id="KW-0472">Membrane</keyword>
<keyword evidence="1" id="KW-1133">Transmembrane helix</keyword>
<gene>
    <name evidence="2" type="ORF">JCM21531_1723</name>
</gene>
<name>W4V6B2_9FIRM</name>
<comment type="caution">
    <text evidence="2">The sequence shown here is derived from an EMBL/GenBank/DDBJ whole genome shotgun (WGS) entry which is preliminary data.</text>
</comment>
<proteinExistence type="predicted"/>